<comment type="similarity">
    <text evidence="2">Belongs to the BshC family.</text>
</comment>
<dbReference type="EMBL" id="LNQN01000001">
    <property type="protein sequence ID" value="KSU84976.1"/>
    <property type="molecule type" value="Genomic_DNA"/>
</dbReference>
<feature type="domain" description="Bacillithiol biosynthesis BshC N-terminal Rossmann-like" evidence="3">
    <location>
        <begin position="1"/>
        <end position="380"/>
    </location>
</feature>
<dbReference type="AlphaFoldDB" id="A0A0V8JE80"/>
<dbReference type="Proteomes" id="UP000054099">
    <property type="component" value="Unassembled WGS sequence"/>
</dbReference>
<comment type="caution">
    <text evidence="5">The sequence shown here is derived from an EMBL/GenBank/DDBJ whole genome shotgun (WGS) entry which is preliminary data.</text>
</comment>
<keyword evidence="1 2" id="KW-0436">Ligase</keyword>
<evidence type="ECO:0000259" key="4">
    <source>
        <dbReference type="Pfam" id="PF24850"/>
    </source>
</evidence>
<comment type="function">
    <text evidence="2">Involved in bacillithiol (BSH) biosynthesis. May catalyze the last step of the pathway, the addition of cysteine to glucosamine malate (GlcN-Mal) to generate BSH.</text>
</comment>
<dbReference type="GO" id="GO:0016874">
    <property type="term" value="F:ligase activity"/>
    <property type="evidence" value="ECO:0007669"/>
    <property type="project" value="UniProtKB-UniRule"/>
</dbReference>
<gene>
    <name evidence="2" type="primary">bshC</name>
    <name evidence="5" type="ORF">AS030_05475</name>
</gene>
<evidence type="ECO:0000256" key="2">
    <source>
        <dbReference type="HAMAP-Rule" id="MF_01867"/>
    </source>
</evidence>
<protein>
    <recommendedName>
        <fullName evidence="2">Putative cysteine ligase BshC</fullName>
        <ecNumber evidence="2">6.-.-.-</ecNumber>
    </recommendedName>
</protein>
<dbReference type="InterPro" id="IPR011199">
    <property type="entry name" value="Bacillithiol_biosynth_BshC"/>
</dbReference>
<dbReference type="NCBIfam" id="TIGR03998">
    <property type="entry name" value="thiol_BshC"/>
    <property type="match status" value="1"/>
</dbReference>
<proteinExistence type="inferred from homology"/>
<evidence type="ECO:0000259" key="3">
    <source>
        <dbReference type="Pfam" id="PF10079"/>
    </source>
</evidence>
<dbReference type="Pfam" id="PF24850">
    <property type="entry name" value="CC_BshC"/>
    <property type="match status" value="1"/>
</dbReference>
<evidence type="ECO:0000313" key="5">
    <source>
        <dbReference type="EMBL" id="KSU84976.1"/>
    </source>
</evidence>
<name>A0A0V8JE80_9BACL</name>
<dbReference type="RefSeq" id="WP_061969245.1">
    <property type="nucleotide sequence ID" value="NZ_FMAV01000001.1"/>
</dbReference>
<dbReference type="EC" id="6.-.-.-" evidence="2"/>
<dbReference type="InterPro" id="IPR055398">
    <property type="entry name" value="Rossmann-like_BshC"/>
</dbReference>
<keyword evidence="6" id="KW-1185">Reference proteome</keyword>
<dbReference type="InterPro" id="IPR055399">
    <property type="entry name" value="CC_BshC"/>
</dbReference>
<dbReference type="OrthoDB" id="9765151at2"/>
<feature type="domain" description="Bacillithiol biosynthesis BshC C-terminal coiled-coil" evidence="4">
    <location>
        <begin position="382"/>
        <end position="541"/>
    </location>
</feature>
<evidence type="ECO:0000256" key="1">
    <source>
        <dbReference type="ARBA" id="ARBA00022598"/>
    </source>
</evidence>
<evidence type="ECO:0000313" key="6">
    <source>
        <dbReference type="Proteomes" id="UP000054099"/>
    </source>
</evidence>
<sequence>MRIDEFPLQDKNQIASTYSAAAPTVEHLYDYPRFSQDIMEQRMRDLSSREFEREKLANYLSDYNFQFSCSKQTLRNIDKLKDPKTVAVIGGQQAGLLTGPLLTVHKCISIIQFARLQERQLGVPVVPVFWIAGEDHDYDEINHVNVLKNGHPEKISLPPLNSLKTSATLMEWDSGKAAEWAETVFREFGETAETKTLLSKVKETFASSKTVVHSFAQLISELFGEFGLIVVDSGEPHFKRLQTGMLEKMVSRNKDLDQAFVKGMEKLAEQGLPAPVELQENNAHLFIYHNQERQLLFRNENGDFHTKSNEVSYSAQELLSCTKDKPELFSNNVVTRPVMQESLFPTLAFIAGSGEIAYWSALKEVFHLFGFKMPPLVPRLSITLITEKNEKQMQETGLTPRKVLQQGTDSSKQEWYETHKPYETEKMYAETIAEMERAHERMRSLATEISPSLQKVSEVNLNRIKKEIAYLHTKMDHAVRKQFVEPLSVFDQLQNDLAPSGVLQERVWNAFLYINQYGSGWIGRLANENLAFNGMHKLVYLP</sequence>
<dbReference type="PIRSF" id="PIRSF012535">
    <property type="entry name" value="UCP012535"/>
    <property type="match status" value="1"/>
</dbReference>
<organism evidence="5 6">
    <name type="scientific">Fictibacillus enclensis</name>
    <dbReference type="NCBI Taxonomy" id="1017270"/>
    <lineage>
        <taxon>Bacteria</taxon>
        <taxon>Bacillati</taxon>
        <taxon>Bacillota</taxon>
        <taxon>Bacilli</taxon>
        <taxon>Bacillales</taxon>
        <taxon>Fictibacillaceae</taxon>
        <taxon>Fictibacillus</taxon>
    </lineage>
</organism>
<accession>A0A0V8JE80</accession>
<reference evidence="5 6" key="1">
    <citation type="journal article" date="2014" name="Antonie Van Leeuwenhoek">
        <title>Fictibacillus enclensis sp. nov., isolated from marine sediment.</title>
        <authorList>
            <person name="Dastager S.G."/>
            <person name="Mawlankar R."/>
            <person name="Srinivasan K."/>
            <person name="Tang S.K."/>
            <person name="Lee J.C."/>
            <person name="Ramana V.V."/>
            <person name="Shouche Y.S."/>
        </authorList>
    </citation>
    <scope>NUCLEOTIDE SEQUENCE [LARGE SCALE GENOMIC DNA]</scope>
    <source>
        <strain evidence="5 6">NIO-1003</strain>
    </source>
</reference>
<dbReference type="Pfam" id="PF10079">
    <property type="entry name" value="Rossmann-like_BshC"/>
    <property type="match status" value="1"/>
</dbReference>
<dbReference type="HAMAP" id="MF_01867">
    <property type="entry name" value="BshC"/>
    <property type="match status" value="1"/>
</dbReference>